<dbReference type="VEuPathDB" id="FungiDB:MGL_0580"/>
<feature type="region of interest" description="Disordered" evidence="1">
    <location>
        <begin position="270"/>
        <end position="290"/>
    </location>
</feature>
<dbReference type="KEGG" id="mgl:MGL_0580"/>
<comment type="caution">
    <text evidence="2">The sequence shown here is derived from an EMBL/GenBank/DDBJ whole genome shotgun (WGS) entry which is preliminary data.</text>
</comment>
<sequence length="290" mass="31807">MQVFEAAHTVLFPIRQRDAHTTRTMRRWGSTVSALAAASLYAVLRRDHRAVDLAAVAVATEQASSAVSHACAMLRHATPHLLPRPLPNDPELYLDAELTFLATKVPSSAWVSVLRAPKGIFPLDAKRVRELATKLLSVCKTYEIPYSLEAPSFAYAILMHAIEGAYRRAMPVRALAKWAPDAAAYAYEDTRCVLVAPIHASVSTVLSRYAEMEKMLAALVQAVPWANERPVSKRERDRSRHSTRAGAVRHVARSDVVVYMSDALELATKGRSRHAPCSGHTHSGAKASPV</sequence>
<evidence type="ECO:0000313" key="3">
    <source>
        <dbReference type="Proteomes" id="UP000008837"/>
    </source>
</evidence>
<dbReference type="STRING" id="425265.A8PR24"/>
<dbReference type="Proteomes" id="UP000008837">
    <property type="component" value="Unassembled WGS sequence"/>
</dbReference>
<evidence type="ECO:0000256" key="1">
    <source>
        <dbReference type="SAM" id="MobiDB-lite"/>
    </source>
</evidence>
<accession>A8PR24</accession>
<evidence type="ECO:0000313" key="2">
    <source>
        <dbReference type="EMBL" id="EDP45591.1"/>
    </source>
</evidence>
<protein>
    <submittedName>
        <fullName evidence="2">Uncharacterized protein</fullName>
    </submittedName>
</protein>
<dbReference type="OrthoDB" id="3352433at2759"/>
<keyword evidence="3" id="KW-1185">Reference proteome</keyword>
<proteinExistence type="predicted"/>
<dbReference type="RefSeq" id="XP_001732805.1">
    <property type="nucleotide sequence ID" value="XM_001732753.1"/>
</dbReference>
<name>A8PR24_MALGO</name>
<dbReference type="GeneID" id="5857111"/>
<organism evidence="2 3">
    <name type="scientific">Malassezia globosa (strain ATCC MYA-4612 / CBS 7966)</name>
    <name type="common">Dandruff-associated fungus</name>
    <dbReference type="NCBI Taxonomy" id="425265"/>
    <lineage>
        <taxon>Eukaryota</taxon>
        <taxon>Fungi</taxon>
        <taxon>Dikarya</taxon>
        <taxon>Basidiomycota</taxon>
        <taxon>Ustilaginomycotina</taxon>
        <taxon>Malasseziomycetes</taxon>
        <taxon>Malasseziales</taxon>
        <taxon>Malasseziaceae</taxon>
        <taxon>Malassezia</taxon>
    </lineage>
</organism>
<dbReference type="AlphaFoldDB" id="A8PR24"/>
<dbReference type="EMBL" id="AAYY01000001">
    <property type="protein sequence ID" value="EDP45591.1"/>
    <property type="molecule type" value="Genomic_DNA"/>
</dbReference>
<reference evidence="2 3" key="1">
    <citation type="journal article" date="2007" name="Proc. Natl. Acad. Sci. U.S.A.">
        <title>Dandruff-associated Malassezia genomes reveal convergent and divergent virulence traits shared with plant and human fungal pathogens.</title>
        <authorList>
            <person name="Xu J."/>
            <person name="Saunders C.W."/>
            <person name="Hu P."/>
            <person name="Grant R.A."/>
            <person name="Boekhout T."/>
            <person name="Kuramae E.E."/>
            <person name="Kronstad J.W."/>
            <person name="Deangelis Y.M."/>
            <person name="Reeder N.L."/>
            <person name="Johnstone K.R."/>
            <person name="Leland M."/>
            <person name="Fieno A.M."/>
            <person name="Begley W.M."/>
            <person name="Sun Y."/>
            <person name="Lacey M.P."/>
            <person name="Chaudhary T."/>
            <person name="Keough T."/>
            <person name="Chu L."/>
            <person name="Sears R."/>
            <person name="Yuan B."/>
            <person name="Dawson T.L.Jr."/>
        </authorList>
    </citation>
    <scope>NUCLEOTIDE SEQUENCE [LARGE SCALE GENOMIC DNA]</scope>
    <source>
        <strain evidence="3">ATCC MYA-4612 / CBS 7966</strain>
    </source>
</reference>
<dbReference type="InParanoid" id="A8PR24"/>
<gene>
    <name evidence="2" type="ORF">MGL_0580</name>
</gene>